<feature type="compositionally biased region" description="Basic residues" evidence="1">
    <location>
        <begin position="448"/>
        <end position="457"/>
    </location>
</feature>
<feature type="compositionally biased region" description="Basic residues" evidence="1">
    <location>
        <begin position="1182"/>
        <end position="1191"/>
    </location>
</feature>
<dbReference type="InterPro" id="IPR011992">
    <property type="entry name" value="EF-hand-dom_pair"/>
</dbReference>
<feature type="compositionally biased region" description="Basic and acidic residues" evidence="1">
    <location>
        <begin position="420"/>
        <end position="447"/>
    </location>
</feature>
<gene>
    <name evidence="2" type="ORF">PLOB_00014502</name>
</gene>
<name>A0ABN8R5C4_9CNID</name>
<feature type="compositionally biased region" description="Basic and acidic residues" evidence="1">
    <location>
        <begin position="620"/>
        <end position="662"/>
    </location>
</feature>
<accession>A0ABN8R5C4</accession>
<feature type="region of interest" description="Disordered" evidence="1">
    <location>
        <begin position="342"/>
        <end position="364"/>
    </location>
</feature>
<feature type="compositionally biased region" description="Basic and acidic residues" evidence="1">
    <location>
        <begin position="709"/>
        <end position="722"/>
    </location>
</feature>
<evidence type="ECO:0008006" key="4">
    <source>
        <dbReference type="Google" id="ProtNLM"/>
    </source>
</evidence>
<dbReference type="EMBL" id="CALNXK010000186">
    <property type="protein sequence ID" value="CAH3173996.1"/>
    <property type="molecule type" value="Genomic_DNA"/>
</dbReference>
<evidence type="ECO:0000313" key="2">
    <source>
        <dbReference type="EMBL" id="CAH3173996.1"/>
    </source>
</evidence>
<feature type="compositionally biased region" description="Basic and acidic residues" evidence="1">
    <location>
        <begin position="1273"/>
        <end position="1312"/>
    </location>
</feature>
<feature type="region of interest" description="Disordered" evidence="1">
    <location>
        <begin position="540"/>
        <end position="772"/>
    </location>
</feature>
<evidence type="ECO:0000256" key="1">
    <source>
        <dbReference type="SAM" id="MobiDB-lite"/>
    </source>
</evidence>
<sequence length="1562" mass="179000">MEHRKEGVIALPPVRATANPDHQQENKQLSPLSKWQIQRCSSPSAGFCQEELVNDWLERNHIRVVQRLPKMDPTVLTSRGTDVSKYFSFIHPPPFSIKVLSAEDKRSGENTQRRTAHSELTSPCPRLLRSQRSDRDAFALNPVIRVGGGYRRLSWKVLDVLPSIGQYDPDFSPGYWCTSCNARLLVTEKVTNSRGKIRTILATPKRCHKCGTPTMDYQALTGNDLHESVLDTLSRRDSRFIVDHRHFNNARESRSSPKNKTRVSPVSSSLDWHDDMESFRLHMSRQSEIDDELEARYQVSQMPRSESGDSVFITEPGADIDKISEPRDVRRAWDDGSDRAEVTKEYEDRSGEWGDAEQTGSCWSDITDHDDDLLSDFEMIEDYDPESGFTVRLRRKTSGETPKASDLIQGNQDVKGVGRKSKEQRTEIKERKHGHYEEKFARKEKATSKPKRKRKTSKQIPVDQKTNKPSRSDEVVGDEEEIVNVEKKGTIRDNEVKKYKTSLPRMDSFYTVGLDRRDLVFSSEPVIELSDEDDFIINPETRVSGDSLSDPEFIADNWSSVPRRSGLERRPSKPSPSDQEYEEYSSPMTISPRQQDGYLADSEENADLSSLQAQIQQARNEARKNQRKKEELKEMTRKESKGRREIVAERSDSRRLSGEDGFNKAPVTNGDWDSDWDSDFSLHVHPLSELSMSSSEEDHWQKGSQGKTSKTEKQEKLRKASDKTVSNAARRKESRLVDTDQHKGTLKGDAGREEIQQGSAGEIPVRQRKSSRKMIVKPIPKIGSGSESDDITPRQRMRVPRDEDDLSESDLMYFTQQFQAPRSRESHGRSTTEDGPVRCRGIDCYRCGAHISECQGLCATCGTMCQRPGGPCSACRDICENCNKPRYKCTSACRRLKISEDIEVEEEDGNVGSDGKWKETTDFRFDFDSRLIAVADETMATTLNLTNMGQKTFKLYLLKVICESLRSNPPLLYISQQQCFIHVRLDFDGEPTFEENKKRSLIGKSFSLPSFIENSRPEISSAEKDELSLRRSQSEHGEEISIADQVWRLLYSLEQNTFANSFHILDRANFHSKMPLSFLLEKRSTLSLTFHKYPQISLEIDRGPPTERKKKDLNNVKRVRAKRNQMSLNVDEENDLEKEIETEMDEEPEAQEEEDPELYEPLAKEDVPSKPEPSVYSSNSIRKAKPSKKVISRTVVYKEREKPSKTKPKEAEEEPEEEDNGSENDSVVVSQTPFEETEEIAEEGPVTVSEETGKDELSTEQRTGEETVPNRNDSNKDEVKTELEEIKRTETNENVEKEKEMKEQEKKEQERKKQVVPKVRGVMRVNAAFKERAELAKRLKSVLKEAMSDVIGQADIKTRKDSTIDYIAQYRLVNRSHLEMYGRAFTLEDEDEDGLISYEQMLLALEGVPSVAGMSRKQLMFVLQVLDLFPGSRITFKMFSVTTALCEKVMTLDEFVRQLVEEIDLFELECKLDMFRKMFFVTGDYSVNFITADQLRIELKAGGLNQQQENHVIGHILQSTQAWEISFLDYMAYLPLFLSIHQNICDNALDMSRDKYRRHDTT</sequence>
<feature type="compositionally biased region" description="Polar residues" evidence="1">
    <location>
        <begin position="607"/>
        <end position="619"/>
    </location>
</feature>
<keyword evidence="3" id="KW-1185">Reference proteome</keyword>
<feature type="compositionally biased region" description="Basic and acidic residues" evidence="1">
    <location>
        <begin position="1196"/>
        <end position="1210"/>
    </location>
</feature>
<feature type="compositionally biased region" description="Basic and acidic residues" evidence="1">
    <location>
        <begin position="730"/>
        <end position="743"/>
    </location>
</feature>
<feature type="region of interest" description="Disordered" evidence="1">
    <location>
        <begin position="1122"/>
        <end position="1312"/>
    </location>
</feature>
<feature type="compositionally biased region" description="Acidic residues" evidence="1">
    <location>
        <begin position="1211"/>
        <end position="1222"/>
    </location>
</feature>
<feature type="compositionally biased region" description="Basic and acidic residues" evidence="1">
    <location>
        <begin position="342"/>
        <end position="352"/>
    </location>
</feature>
<feature type="compositionally biased region" description="Basic and acidic residues" evidence="1">
    <location>
        <begin position="1251"/>
        <end position="1265"/>
    </location>
</feature>
<comment type="caution">
    <text evidence="2">The sequence shown here is derived from an EMBL/GenBank/DDBJ whole genome shotgun (WGS) entry which is preliminary data.</text>
</comment>
<proteinExistence type="predicted"/>
<feature type="region of interest" description="Disordered" evidence="1">
    <location>
        <begin position="394"/>
        <end position="479"/>
    </location>
</feature>
<reference evidence="2 3" key="1">
    <citation type="submission" date="2022-05" db="EMBL/GenBank/DDBJ databases">
        <authorList>
            <consortium name="Genoscope - CEA"/>
            <person name="William W."/>
        </authorList>
    </citation>
    <scope>NUCLEOTIDE SEQUENCE [LARGE SCALE GENOMIC DNA]</scope>
</reference>
<feature type="compositionally biased region" description="Acidic residues" evidence="1">
    <location>
        <begin position="1130"/>
        <end position="1158"/>
    </location>
</feature>
<protein>
    <recommendedName>
        <fullName evidence="4">EF-hand domain-containing protein</fullName>
    </recommendedName>
</protein>
<organism evidence="2 3">
    <name type="scientific">Porites lobata</name>
    <dbReference type="NCBI Taxonomy" id="104759"/>
    <lineage>
        <taxon>Eukaryota</taxon>
        <taxon>Metazoa</taxon>
        <taxon>Cnidaria</taxon>
        <taxon>Anthozoa</taxon>
        <taxon>Hexacorallia</taxon>
        <taxon>Scleractinia</taxon>
        <taxon>Fungiina</taxon>
        <taxon>Poritidae</taxon>
        <taxon>Porites</taxon>
    </lineage>
</organism>
<evidence type="ECO:0000313" key="3">
    <source>
        <dbReference type="Proteomes" id="UP001159405"/>
    </source>
</evidence>
<dbReference type="PANTHER" id="PTHR35538:SF3">
    <property type="entry name" value="C-TYPE LECTIN DOMAIN-CONTAINING PROTEIN"/>
    <property type="match status" value="1"/>
</dbReference>
<dbReference type="Proteomes" id="UP001159405">
    <property type="component" value="Unassembled WGS sequence"/>
</dbReference>
<feature type="compositionally biased region" description="Polar residues" evidence="1">
    <location>
        <begin position="1223"/>
        <end position="1234"/>
    </location>
</feature>
<dbReference type="PANTHER" id="PTHR35538">
    <property type="entry name" value="LIG_CHAN-GLU_BD DOMAIN-CONTAINING PROTEIN"/>
    <property type="match status" value="1"/>
</dbReference>
<dbReference type="SUPFAM" id="SSF47473">
    <property type="entry name" value="EF-hand"/>
    <property type="match status" value="1"/>
</dbReference>